<dbReference type="RefSeq" id="WP_262068443.1">
    <property type="nucleotide sequence ID" value="NZ_JAMXOC010000004.1"/>
</dbReference>
<sequence>MIKNEVISRAIDYILTHIGEPIHVDEIAAYCHFSKHHLSRLFKAETGEGIYEFVKRLKIEQSAFRLKVEPDRSITKISGSYGYSSSNYSTAFKQHYDVSPVHFRRTILERSRTNPIFNNTLPDWESFADCQRKITIEQLPDYYVVYDRHKGSYKSLSEHWCEFLEKHKTYRTEETLLMECTYDDPVITDTDSCLYDLYMTVPEEAPLSPTCYLKGGKFAIYHFKGMVDQIYHGIQSLYNVWLPQSGHFLDERYGFEIYRKVDGDYMEIDICTPIK</sequence>
<dbReference type="SUPFAM" id="SSF55136">
    <property type="entry name" value="Probable bacterial effector-binding domain"/>
    <property type="match status" value="1"/>
</dbReference>
<dbReference type="SMART" id="SM00342">
    <property type="entry name" value="HTH_ARAC"/>
    <property type="match status" value="1"/>
</dbReference>
<dbReference type="Gene3D" id="1.10.10.60">
    <property type="entry name" value="Homeodomain-like"/>
    <property type="match status" value="2"/>
</dbReference>
<dbReference type="SMART" id="SM00871">
    <property type="entry name" value="AraC_E_bind"/>
    <property type="match status" value="1"/>
</dbReference>
<dbReference type="InterPro" id="IPR010499">
    <property type="entry name" value="AraC_E-bd"/>
</dbReference>
<dbReference type="Pfam" id="PF12833">
    <property type="entry name" value="HTH_18"/>
    <property type="match status" value="1"/>
</dbReference>
<dbReference type="InterPro" id="IPR018060">
    <property type="entry name" value="HTH_AraC"/>
</dbReference>
<reference evidence="4 5" key="1">
    <citation type="journal article" date="2022" name="Genome Biol. Evol.">
        <title>Host diet, physiology and behaviors set the stage for Lachnospiraceae cladogenesis.</title>
        <authorList>
            <person name="Vera-Ponce De Leon A."/>
            <person name="Schneider M."/>
            <person name="Jahnes B.C."/>
            <person name="Sadowski V."/>
            <person name="Camuy-Velez L.A."/>
            <person name="Duan J."/>
            <person name="Sabree Z.L."/>
        </authorList>
    </citation>
    <scope>NUCLEOTIDE SEQUENCE [LARGE SCALE GENOMIC DNA]</scope>
    <source>
        <strain evidence="4 5">PAL227</strain>
    </source>
</reference>
<protein>
    <submittedName>
        <fullName evidence="4">AraC family transcriptional regulator</fullName>
    </submittedName>
</protein>
<dbReference type="Proteomes" id="UP001523565">
    <property type="component" value="Unassembled WGS sequence"/>
</dbReference>
<feature type="domain" description="HTH araC/xylS-type" evidence="3">
    <location>
        <begin position="8"/>
        <end position="106"/>
    </location>
</feature>
<proteinExistence type="predicted"/>
<dbReference type="InterPro" id="IPR050908">
    <property type="entry name" value="SmbC-like"/>
</dbReference>
<keyword evidence="5" id="KW-1185">Reference proteome</keyword>
<accession>A0ABT1EFQ9</accession>
<dbReference type="PANTHER" id="PTHR40055:SF1">
    <property type="entry name" value="TRANSCRIPTIONAL REGULATOR YGIV-RELATED"/>
    <property type="match status" value="1"/>
</dbReference>
<evidence type="ECO:0000256" key="1">
    <source>
        <dbReference type="ARBA" id="ARBA00023015"/>
    </source>
</evidence>
<organism evidence="4 5">
    <name type="scientific">Ohessyouella blattaphilus</name>
    <dbReference type="NCBI Taxonomy" id="2949333"/>
    <lineage>
        <taxon>Bacteria</taxon>
        <taxon>Bacillati</taxon>
        <taxon>Bacillota</taxon>
        <taxon>Clostridia</taxon>
        <taxon>Lachnospirales</taxon>
        <taxon>Lachnospiraceae</taxon>
        <taxon>Ohessyouella</taxon>
    </lineage>
</organism>
<keyword evidence="1" id="KW-0805">Transcription regulation</keyword>
<evidence type="ECO:0000259" key="3">
    <source>
        <dbReference type="PROSITE" id="PS01124"/>
    </source>
</evidence>
<dbReference type="Gene3D" id="3.20.80.10">
    <property type="entry name" value="Regulatory factor, effector binding domain"/>
    <property type="match status" value="1"/>
</dbReference>
<dbReference type="PANTHER" id="PTHR40055">
    <property type="entry name" value="TRANSCRIPTIONAL REGULATOR YGIV-RELATED"/>
    <property type="match status" value="1"/>
</dbReference>
<keyword evidence="2" id="KW-0804">Transcription</keyword>
<dbReference type="PROSITE" id="PS01124">
    <property type="entry name" value="HTH_ARAC_FAMILY_2"/>
    <property type="match status" value="1"/>
</dbReference>
<name>A0ABT1EFQ9_9FIRM</name>
<dbReference type="InterPro" id="IPR029442">
    <property type="entry name" value="GyrI-like"/>
</dbReference>
<evidence type="ECO:0000256" key="2">
    <source>
        <dbReference type="ARBA" id="ARBA00023163"/>
    </source>
</evidence>
<comment type="caution">
    <text evidence="4">The sequence shown here is derived from an EMBL/GenBank/DDBJ whole genome shotgun (WGS) entry which is preliminary data.</text>
</comment>
<dbReference type="EMBL" id="JAMZFV010000004">
    <property type="protein sequence ID" value="MCP1109539.1"/>
    <property type="molecule type" value="Genomic_DNA"/>
</dbReference>
<evidence type="ECO:0000313" key="4">
    <source>
        <dbReference type="EMBL" id="MCP1109539.1"/>
    </source>
</evidence>
<evidence type="ECO:0000313" key="5">
    <source>
        <dbReference type="Proteomes" id="UP001523565"/>
    </source>
</evidence>
<dbReference type="SUPFAM" id="SSF46689">
    <property type="entry name" value="Homeodomain-like"/>
    <property type="match status" value="2"/>
</dbReference>
<dbReference type="Pfam" id="PF06445">
    <property type="entry name" value="GyrI-like"/>
    <property type="match status" value="1"/>
</dbReference>
<gene>
    <name evidence="4" type="ORF">NK118_04650</name>
</gene>
<dbReference type="InterPro" id="IPR009057">
    <property type="entry name" value="Homeodomain-like_sf"/>
</dbReference>
<dbReference type="InterPro" id="IPR011256">
    <property type="entry name" value="Reg_factor_effector_dom_sf"/>
</dbReference>